<evidence type="ECO:0000313" key="2">
    <source>
        <dbReference type="Proteomes" id="UP000694856"/>
    </source>
</evidence>
<reference evidence="3" key="1">
    <citation type="submission" date="2025-08" db="UniProtKB">
        <authorList>
            <consortium name="RefSeq"/>
        </authorList>
    </citation>
    <scope>IDENTIFICATION</scope>
    <source>
        <tissue evidence="3">Ear skin</tissue>
    </source>
</reference>
<dbReference type="RefSeq" id="XP_032334982.1">
    <property type="nucleotide sequence ID" value="XM_032479091.1"/>
</dbReference>
<dbReference type="Proteomes" id="UP000694856">
    <property type="component" value="Chromosome 4"/>
</dbReference>
<dbReference type="GeneID" id="116663350"/>
<organism evidence="2 3">
    <name type="scientific">Camelus ferus</name>
    <name type="common">Wild bactrian camel</name>
    <name type="synonym">Camelus bactrianus ferus</name>
    <dbReference type="NCBI Taxonomy" id="419612"/>
    <lineage>
        <taxon>Eukaryota</taxon>
        <taxon>Metazoa</taxon>
        <taxon>Chordata</taxon>
        <taxon>Craniata</taxon>
        <taxon>Vertebrata</taxon>
        <taxon>Euteleostomi</taxon>
        <taxon>Mammalia</taxon>
        <taxon>Eutheria</taxon>
        <taxon>Laurasiatheria</taxon>
        <taxon>Artiodactyla</taxon>
        <taxon>Tylopoda</taxon>
        <taxon>Camelidae</taxon>
        <taxon>Camelus</taxon>
    </lineage>
</organism>
<sequence>MEHKLDKLDTVTDTIQAHVPARGSFNRMLCNKVPQGQRTSPQDCTGQAGTHSSWLYKFQGPGESRGPPSSQDPSMGPGDPSFLTAVTHLPGSKVKRNDSEGILNVVYGNFHKLLDEVVCASGLWDLICASESSSYSLPSPADPHQPCIRRNRKARGDWRLVHTEPPSIHQNRATEHREQTPGSQHTQRLNPGTRNNVTQTMRHCQGPEGTPASNSKITSPPILFVHCYFLCAGLTAAAGPQGQSLSPLRDHVSSFCPATIPAPGGETHLGTKGTHVW</sequence>
<feature type="compositionally biased region" description="Polar residues" evidence="1">
    <location>
        <begin position="180"/>
        <end position="202"/>
    </location>
</feature>
<feature type="region of interest" description="Disordered" evidence="1">
    <location>
        <begin position="55"/>
        <end position="83"/>
    </location>
</feature>
<name>A0A8B8SZC1_CAMFR</name>
<gene>
    <name evidence="3" type="primary">LOC116663350</name>
</gene>
<dbReference type="KEGG" id="cfr:116663350"/>
<proteinExistence type="predicted"/>
<feature type="region of interest" description="Disordered" evidence="1">
    <location>
        <begin position="163"/>
        <end position="215"/>
    </location>
</feature>
<evidence type="ECO:0000313" key="3">
    <source>
        <dbReference type="RefSeq" id="XP_032334982.1"/>
    </source>
</evidence>
<accession>A0A8B8SZC1</accession>
<protein>
    <submittedName>
        <fullName evidence="3">Uncharacterized protein LOC116663350</fullName>
    </submittedName>
</protein>
<dbReference type="AlphaFoldDB" id="A0A8B8SZC1"/>
<evidence type="ECO:0000256" key="1">
    <source>
        <dbReference type="SAM" id="MobiDB-lite"/>
    </source>
</evidence>
<keyword evidence="2" id="KW-1185">Reference proteome</keyword>